<name>A0A3S0Y535_CHLFR</name>
<dbReference type="InterPro" id="IPR050570">
    <property type="entry name" value="Cell_wall_metabolism_enzyme"/>
</dbReference>
<reference evidence="3 4" key="1">
    <citation type="journal article" date="2019" name="Genome Biol. Evol.">
        <title>Day and night: Metabolic profiles and evolutionary relationships of six axenic non-marine cyanobacteria.</title>
        <authorList>
            <person name="Will S.E."/>
            <person name="Henke P."/>
            <person name="Boedeker C."/>
            <person name="Huang S."/>
            <person name="Brinkmann H."/>
            <person name="Rohde M."/>
            <person name="Jarek M."/>
            <person name="Friedl T."/>
            <person name="Seufert S."/>
            <person name="Schumacher M."/>
            <person name="Overmann J."/>
            <person name="Neumann-Schaal M."/>
            <person name="Petersen J."/>
        </authorList>
    </citation>
    <scope>NUCLEOTIDE SEQUENCE [LARGE SCALE GENOMIC DNA]</scope>
    <source>
        <strain evidence="3 4">PCC 6912</strain>
    </source>
</reference>
<evidence type="ECO:0000259" key="2">
    <source>
        <dbReference type="Pfam" id="PF01551"/>
    </source>
</evidence>
<sequence length="311" mass="33509">MITENRASNSGKNLLYSVVPNVKSKLLAKIVVGGMFAAFPIALALPADALQVKINPSNPKLGDTLSVFINVDNSGSGANPKVTTGNKSYPAFEIAPNQYRAFIPTTPLEKPGTRTIRVSGDGKVRNLAVLVQNRKFPVQRITLPPGKAGVKATEYELKRVAEFKALQTPKKYWNGMFGKPNAGRITTIYGVRRYYNGKFANDYYHRGIDYAGAAGSPVVAPAAGRVALVGTVSQGFRVHGNVVGIDHGQGVTSIFMHLSRINVKEGDFVQPGKLIGTVGSTGASTGPHLHWGLYVNGQSVDPVPWRYQEFK</sequence>
<dbReference type="STRING" id="211165.GCA_000317285_06035"/>
<evidence type="ECO:0000313" key="3">
    <source>
        <dbReference type="EMBL" id="RUR85790.1"/>
    </source>
</evidence>
<evidence type="ECO:0000313" key="4">
    <source>
        <dbReference type="Proteomes" id="UP000268857"/>
    </source>
</evidence>
<feature type="transmembrane region" description="Helical" evidence="1">
    <location>
        <begin position="26"/>
        <end position="45"/>
    </location>
</feature>
<comment type="caution">
    <text evidence="3">The sequence shown here is derived from an EMBL/GenBank/DDBJ whole genome shotgun (WGS) entry which is preliminary data.</text>
</comment>
<dbReference type="InterPro" id="IPR011055">
    <property type="entry name" value="Dup_hybrid_motif"/>
</dbReference>
<keyword evidence="1" id="KW-1133">Transmembrane helix</keyword>
<evidence type="ECO:0000256" key="1">
    <source>
        <dbReference type="SAM" id="Phobius"/>
    </source>
</evidence>
<dbReference type="PANTHER" id="PTHR21666:SF290">
    <property type="entry name" value="PEPTIDASE M23 DOMAIN PROTEIN"/>
    <property type="match status" value="1"/>
</dbReference>
<dbReference type="EMBL" id="RSCJ01000002">
    <property type="protein sequence ID" value="RUR85790.1"/>
    <property type="molecule type" value="Genomic_DNA"/>
</dbReference>
<dbReference type="Proteomes" id="UP000268857">
    <property type="component" value="Unassembled WGS sequence"/>
</dbReference>
<organism evidence="3 4">
    <name type="scientific">Chlorogloeopsis fritschii PCC 6912</name>
    <dbReference type="NCBI Taxonomy" id="211165"/>
    <lineage>
        <taxon>Bacteria</taxon>
        <taxon>Bacillati</taxon>
        <taxon>Cyanobacteriota</taxon>
        <taxon>Cyanophyceae</taxon>
        <taxon>Nostocales</taxon>
        <taxon>Chlorogloeopsidaceae</taxon>
        <taxon>Chlorogloeopsis</taxon>
    </lineage>
</organism>
<dbReference type="Gene3D" id="2.70.70.10">
    <property type="entry name" value="Glucose Permease (Domain IIA)"/>
    <property type="match status" value="1"/>
</dbReference>
<dbReference type="CDD" id="cd12797">
    <property type="entry name" value="M23_peptidase"/>
    <property type="match status" value="1"/>
</dbReference>
<feature type="domain" description="M23ase beta-sheet core" evidence="2">
    <location>
        <begin position="204"/>
        <end position="302"/>
    </location>
</feature>
<dbReference type="InterPro" id="IPR016047">
    <property type="entry name" value="M23ase_b-sheet_dom"/>
</dbReference>
<dbReference type="SUPFAM" id="SSF51261">
    <property type="entry name" value="Duplicated hybrid motif"/>
    <property type="match status" value="1"/>
</dbReference>
<dbReference type="GO" id="GO:0004222">
    <property type="term" value="F:metalloendopeptidase activity"/>
    <property type="evidence" value="ECO:0007669"/>
    <property type="project" value="TreeGrafter"/>
</dbReference>
<gene>
    <name evidence="3" type="ORF">PCC6912_06150</name>
</gene>
<dbReference type="PANTHER" id="PTHR21666">
    <property type="entry name" value="PEPTIDASE-RELATED"/>
    <property type="match status" value="1"/>
</dbReference>
<keyword evidence="1" id="KW-0472">Membrane</keyword>
<proteinExistence type="predicted"/>
<protein>
    <submittedName>
        <fullName evidence="3">Peptidase</fullName>
    </submittedName>
</protein>
<keyword evidence="1" id="KW-0812">Transmembrane</keyword>
<dbReference type="RefSeq" id="WP_016878038.1">
    <property type="nucleotide sequence ID" value="NZ_AJLN01000141.1"/>
</dbReference>
<dbReference type="AlphaFoldDB" id="A0A3S0Y535"/>
<dbReference type="Pfam" id="PF01551">
    <property type="entry name" value="Peptidase_M23"/>
    <property type="match status" value="1"/>
</dbReference>
<accession>A0A3S0Y535</accession>
<keyword evidence="4" id="KW-1185">Reference proteome</keyword>
<dbReference type="OrthoDB" id="9805799at2"/>